<dbReference type="InParanoid" id="J0CSD9"/>
<name>J0CSD9_AURST</name>
<dbReference type="KEGG" id="adl:AURDEDRAFT_177727"/>
<protein>
    <recommendedName>
        <fullName evidence="1">F-box domain-containing protein</fullName>
    </recommendedName>
</protein>
<dbReference type="SUPFAM" id="SSF81383">
    <property type="entry name" value="F-box domain"/>
    <property type="match status" value="1"/>
</dbReference>
<evidence type="ECO:0000259" key="1">
    <source>
        <dbReference type="PROSITE" id="PS50181"/>
    </source>
</evidence>
<organism evidence="2 3">
    <name type="scientific">Auricularia subglabra (strain TFB-10046 / SS5)</name>
    <name type="common">White-rot fungus</name>
    <name type="synonym">Auricularia delicata (strain TFB10046)</name>
    <dbReference type="NCBI Taxonomy" id="717982"/>
    <lineage>
        <taxon>Eukaryota</taxon>
        <taxon>Fungi</taxon>
        <taxon>Dikarya</taxon>
        <taxon>Basidiomycota</taxon>
        <taxon>Agaricomycotina</taxon>
        <taxon>Agaricomycetes</taxon>
        <taxon>Auriculariales</taxon>
        <taxon>Auriculariaceae</taxon>
        <taxon>Auricularia</taxon>
    </lineage>
</organism>
<keyword evidence="3" id="KW-1185">Reference proteome</keyword>
<gene>
    <name evidence="2" type="ORF">AURDEDRAFT_177727</name>
</gene>
<dbReference type="SMART" id="SM00256">
    <property type="entry name" value="FBOX"/>
    <property type="match status" value="1"/>
</dbReference>
<dbReference type="EMBL" id="JH688379">
    <property type="protein sequence ID" value="EJD33189.1"/>
    <property type="molecule type" value="Genomic_DNA"/>
</dbReference>
<dbReference type="InterPro" id="IPR036047">
    <property type="entry name" value="F-box-like_dom_sf"/>
</dbReference>
<accession>J0CSD9</accession>
<dbReference type="Gene3D" id="1.20.1280.50">
    <property type="match status" value="1"/>
</dbReference>
<evidence type="ECO:0000313" key="3">
    <source>
        <dbReference type="Proteomes" id="UP000006514"/>
    </source>
</evidence>
<dbReference type="AlphaFoldDB" id="J0CSD9"/>
<dbReference type="PROSITE" id="PS50181">
    <property type="entry name" value="FBOX"/>
    <property type="match status" value="1"/>
</dbReference>
<dbReference type="Proteomes" id="UP000006514">
    <property type="component" value="Unassembled WGS sequence"/>
</dbReference>
<evidence type="ECO:0000313" key="2">
    <source>
        <dbReference type="EMBL" id="EJD33189.1"/>
    </source>
</evidence>
<dbReference type="OrthoDB" id="3219396at2759"/>
<dbReference type="Pfam" id="PF12937">
    <property type="entry name" value="F-box-like"/>
    <property type="match status" value="1"/>
</dbReference>
<proteinExistence type="predicted"/>
<reference evidence="3" key="1">
    <citation type="journal article" date="2012" name="Science">
        <title>The Paleozoic origin of enzymatic lignin decomposition reconstructed from 31 fungal genomes.</title>
        <authorList>
            <person name="Floudas D."/>
            <person name="Binder M."/>
            <person name="Riley R."/>
            <person name="Barry K."/>
            <person name="Blanchette R.A."/>
            <person name="Henrissat B."/>
            <person name="Martinez A.T."/>
            <person name="Otillar R."/>
            <person name="Spatafora J.W."/>
            <person name="Yadav J.S."/>
            <person name="Aerts A."/>
            <person name="Benoit I."/>
            <person name="Boyd A."/>
            <person name="Carlson A."/>
            <person name="Copeland A."/>
            <person name="Coutinho P.M."/>
            <person name="de Vries R.P."/>
            <person name="Ferreira P."/>
            <person name="Findley K."/>
            <person name="Foster B."/>
            <person name="Gaskell J."/>
            <person name="Glotzer D."/>
            <person name="Gorecki P."/>
            <person name="Heitman J."/>
            <person name="Hesse C."/>
            <person name="Hori C."/>
            <person name="Igarashi K."/>
            <person name="Jurgens J.A."/>
            <person name="Kallen N."/>
            <person name="Kersten P."/>
            <person name="Kohler A."/>
            <person name="Kuees U."/>
            <person name="Kumar T.K.A."/>
            <person name="Kuo A."/>
            <person name="LaButti K."/>
            <person name="Larrondo L.F."/>
            <person name="Lindquist E."/>
            <person name="Ling A."/>
            <person name="Lombard V."/>
            <person name="Lucas S."/>
            <person name="Lundell T."/>
            <person name="Martin R."/>
            <person name="McLaughlin D.J."/>
            <person name="Morgenstern I."/>
            <person name="Morin E."/>
            <person name="Murat C."/>
            <person name="Nagy L.G."/>
            <person name="Nolan M."/>
            <person name="Ohm R.A."/>
            <person name="Patyshakuliyeva A."/>
            <person name="Rokas A."/>
            <person name="Ruiz-Duenas F.J."/>
            <person name="Sabat G."/>
            <person name="Salamov A."/>
            <person name="Samejima M."/>
            <person name="Schmutz J."/>
            <person name="Slot J.C."/>
            <person name="St John F."/>
            <person name="Stenlid J."/>
            <person name="Sun H."/>
            <person name="Sun S."/>
            <person name="Syed K."/>
            <person name="Tsang A."/>
            <person name="Wiebenga A."/>
            <person name="Young D."/>
            <person name="Pisabarro A."/>
            <person name="Eastwood D.C."/>
            <person name="Martin F."/>
            <person name="Cullen D."/>
            <person name="Grigoriev I.V."/>
            <person name="Hibbett D.S."/>
        </authorList>
    </citation>
    <scope>NUCLEOTIDE SEQUENCE [LARGE SCALE GENOMIC DNA]</scope>
    <source>
        <strain evidence="3">TFB10046</strain>
    </source>
</reference>
<feature type="domain" description="F-box" evidence="1">
    <location>
        <begin position="1"/>
        <end position="47"/>
    </location>
</feature>
<dbReference type="InterPro" id="IPR001810">
    <property type="entry name" value="F-box_dom"/>
</dbReference>
<sequence>MPAASLPDDVLTTIFDTMDVRTLCNCSHISRHWRATARHHPTFWKTLSISDRNLTLGTVEFFLDRLNARTGDEEIISLTLRFTRAHCLLMRDLVIPAVATHTRRCEKIVITVSGLATEFVWPLFSIAAPRLRVLRVWVLDADACPHNVPALMFNVAAYSSLEYVVLEDVPLPQGLKPVAHTIKSYVVKYSYFVACIREALAWIPRTHSFGVQIDTSDLWPPTTSIDRLLVENYPFLAHVTRLIVHDDRLLRLPVCTLVPVMGIHMSAPRPNAVLRVLPPGSLLCMSLRTTIYHTTRRGSPTQRQRGVLTATNVDRTVIRCCHGLSVAHMTSRTFLGQLVATERLVLLDVELHTGFLQMCRHLYVLPQLRVLCVVIDGLQDGTGDNIDYGRLGCPTLRTLAFERANRVTSVDITRAVVEVFIENSLNLEDGANLDIILRDVRMSGSESAGGRISRVRHQAVAVERAQPGELTEQMIITRLAWMFSE</sequence>